<feature type="region of interest" description="Disordered" evidence="2">
    <location>
        <begin position="559"/>
        <end position="583"/>
    </location>
</feature>
<evidence type="ECO:0000313" key="4">
    <source>
        <dbReference type="EMBL" id="UYF70477.1"/>
    </source>
</evidence>
<accession>A0AA46NDH6</accession>
<dbReference type="RefSeq" id="WP_263512032.1">
    <property type="nucleotide sequence ID" value="NZ_CP089051.1"/>
</dbReference>
<gene>
    <name evidence="4" type="ORF">LSO60_09225</name>
</gene>
<feature type="compositionally biased region" description="Basic and acidic residues" evidence="2">
    <location>
        <begin position="1096"/>
        <end position="1115"/>
    </location>
</feature>
<feature type="compositionally biased region" description="Polar residues" evidence="2">
    <location>
        <begin position="1879"/>
        <end position="1911"/>
    </location>
</feature>
<feature type="compositionally biased region" description="Polar residues" evidence="2">
    <location>
        <begin position="471"/>
        <end position="480"/>
    </location>
</feature>
<feature type="domain" description="Helicase C-terminal" evidence="3">
    <location>
        <begin position="3243"/>
        <end position="3393"/>
    </location>
</feature>
<feature type="coiled-coil region" evidence="1">
    <location>
        <begin position="3560"/>
        <end position="3622"/>
    </location>
</feature>
<keyword evidence="1" id="KW-0175">Coiled coil</keyword>
<dbReference type="InterPro" id="IPR041639">
    <property type="entry name" value="LPD39"/>
</dbReference>
<feature type="region of interest" description="Disordered" evidence="2">
    <location>
        <begin position="1026"/>
        <end position="1045"/>
    </location>
</feature>
<protein>
    <submittedName>
        <fullName evidence="4">PLxRFG domain-containing protein</fullName>
    </submittedName>
</protein>
<dbReference type="InterPro" id="IPR029063">
    <property type="entry name" value="SAM-dependent_MTases_sf"/>
</dbReference>
<feature type="region of interest" description="Disordered" evidence="2">
    <location>
        <begin position="3991"/>
        <end position="4015"/>
    </location>
</feature>
<reference evidence="4" key="1">
    <citation type="journal article" date="2022" name="J Glob Antimicrob Resist">
        <title>Comparative analysis of IMP-4- and OXA-58-containing plasmids of three carbapenemase-producing Acinetobacter ursingii strains in the Netherlands.</title>
        <authorList>
            <person name="Hendrickx A.P.A."/>
            <person name="Schade R.P."/>
            <person name="Landman F."/>
            <person name="Bosch T."/>
            <person name="Schouls L.M."/>
            <person name="van Dijk K."/>
        </authorList>
    </citation>
    <scope>NUCLEOTIDE SEQUENCE</scope>
    <source>
        <strain evidence="4">RIVM_C010559</strain>
    </source>
</reference>
<dbReference type="InterPro" id="IPR041398">
    <property type="entry name" value="DdrB_dom"/>
</dbReference>
<dbReference type="InterPro" id="IPR041595">
    <property type="entry name" value="Inorganic_Pase"/>
</dbReference>
<dbReference type="InterPro" id="IPR027417">
    <property type="entry name" value="P-loop_NTPase"/>
</dbReference>
<feature type="region of interest" description="Disordered" evidence="2">
    <location>
        <begin position="1096"/>
        <end position="1121"/>
    </location>
</feature>
<evidence type="ECO:0000313" key="5">
    <source>
        <dbReference type="Proteomes" id="UP001164064"/>
    </source>
</evidence>
<dbReference type="InterPro" id="IPR001650">
    <property type="entry name" value="Helicase_C-like"/>
</dbReference>
<dbReference type="Gene3D" id="3.40.50.300">
    <property type="entry name" value="P-loop containing nucleotide triphosphate hydrolases"/>
    <property type="match status" value="2"/>
</dbReference>
<feature type="region of interest" description="Disordered" evidence="2">
    <location>
        <begin position="1312"/>
        <end position="1334"/>
    </location>
</feature>
<feature type="region of interest" description="Disordered" evidence="2">
    <location>
        <begin position="1637"/>
        <end position="1685"/>
    </location>
</feature>
<dbReference type="PANTHER" id="PTHR41313">
    <property type="entry name" value="ADENINE-SPECIFIC METHYLTRANSFERASE"/>
    <property type="match status" value="1"/>
</dbReference>
<dbReference type="Pfam" id="PF18858">
    <property type="entry name" value="LPD39"/>
    <property type="match status" value="1"/>
</dbReference>
<dbReference type="SMART" id="SM00490">
    <property type="entry name" value="HELICc"/>
    <property type="match status" value="1"/>
</dbReference>
<feature type="compositionally biased region" description="Polar residues" evidence="2">
    <location>
        <begin position="313"/>
        <end position="333"/>
    </location>
</feature>
<dbReference type="PROSITE" id="PS51194">
    <property type="entry name" value="HELICASE_CTER"/>
    <property type="match status" value="1"/>
</dbReference>
<evidence type="ECO:0000256" key="2">
    <source>
        <dbReference type="SAM" id="MobiDB-lite"/>
    </source>
</evidence>
<dbReference type="SUPFAM" id="SSF52540">
    <property type="entry name" value="P-loop containing nucleoside triphosphate hydrolases"/>
    <property type="match status" value="2"/>
</dbReference>
<proteinExistence type="predicted"/>
<dbReference type="EMBL" id="CP089051">
    <property type="protein sequence ID" value="UYF70477.1"/>
    <property type="molecule type" value="Genomic_DNA"/>
</dbReference>
<feature type="compositionally biased region" description="Basic and acidic residues" evidence="2">
    <location>
        <begin position="3692"/>
        <end position="3726"/>
    </location>
</feature>
<feature type="region of interest" description="Disordered" evidence="2">
    <location>
        <begin position="3692"/>
        <end position="3733"/>
    </location>
</feature>
<feature type="compositionally biased region" description="Low complexity" evidence="2">
    <location>
        <begin position="1857"/>
        <end position="1866"/>
    </location>
</feature>
<dbReference type="PANTHER" id="PTHR41313:SF1">
    <property type="entry name" value="DNA METHYLASE ADENINE-SPECIFIC DOMAIN-CONTAINING PROTEIN"/>
    <property type="match status" value="1"/>
</dbReference>
<feature type="coiled-coil region" evidence="1">
    <location>
        <begin position="3445"/>
        <end position="3472"/>
    </location>
</feature>
<dbReference type="Pfam" id="PF00271">
    <property type="entry name" value="Helicase_C"/>
    <property type="match status" value="1"/>
</dbReference>
<feature type="region of interest" description="Disordered" evidence="2">
    <location>
        <begin position="458"/>
        <end position="480"/>
    </location>
</feature>
<feature type="compositionally biased region" description="Polar residues" evidence="2">
    <location>
        <begin position="559"/>
        <end position="577"/>
    </location>
</feature>
<evidence type="ECO:0000259" key="3">
    <source>
        <dbReference type="PROSITE" id="PS51194"/>
    </source>
</evidence>
<dbReference type="Pfam" id="PF18763">
    <property type="entry name" value="ddrB-ParB"/>
    <property type="match status" value="1"/>
</dbReference>
<dbReference type="NCBIfam" id="NF032893">
    <property type="entry name" value="tail-700"/>
    <property type="match status" value="1"/>
</dbReference>
<name>A0AA46NDH6_9GAMM</name>
<organism evidence="4 5">
    <name type="scientific">Acinetobacter ursingii</name>
    <dbReference type="NCBI Taxonomy" id="108980"/>
    <lineage>
        <taxon>Bacteria</taxon>
        <taxon>Pseudomonadati</taxon>
        <taxon>Pseudomonadota</taxon>
        <taxon>Gammaproteobacteria</taxon>
        <taxon>Moraxellales</taxon>
        <taxon>Moraxellaceae</taxon>
        <taxon>Acinetobacter</taxon>
    </lineage>
</organism>
<evidence type="ECO:0000256" key="1">
    <source>
        <dbReference type="SAM" id="Coils"/>
    </source>
</evidence>
<feature type="region of interest" description="Disordered" evidence="2">
    <location>
        <begin position="311"/>
        <end position="350"/>
    </location>
</feature>
<feature type="region of interest" description="Disordered" evidence="2">
    <location>
        <begin position="1851"/>
        <end position="1958"/>
    </location>
</feature>
<dbReference type="InterPro" id="IPR014001">
    <property type="entry name" value="Helicase_ATP-bd"/>
</dbReference>
<dbReference type="InterPro" id="IPR052933">
    <property type="entry name" value="DNA_Protect_Modify"/>
</dbReference>
<feature type="compositionally biased region" description="Polar residues" evidence="2">
    <location>
        <begin position="1637"/>
        <end position="1674"/>
    </location>
</feature>
<dbReference type="SUPFAM" id="SSF53335">
    <property type="entry name" value="S-adenosyl-L-methionine-dependent methyltransferases"/>
    <property type="match status" value="1"/>
</dbReference>
<sequence>MSESTLKPFTGKLDENIDTNQQPALKPFTGALDGEKKGVMGHLKDTGLSALKGAVAVPELAVGIMDVMSDGATGKILENKNGTVGFRPKEAKQALGDLHTDQYKAQQQEFADAGKDGNWVDKVVDKTKVSLTNPSLIANTVVESVPSMLAGGALGRASGIANPVVAGAVGEGAVMAGSQAEQIRQQTVDGRLTADQSLSGVGTGALGGLIGFAGGRLAQKMGIGDVDTMLVTGRAGPAEIAGEIASMPAKSLPRRVIEGAISEGFLEELPQSVSEQVIQNLALDKPWHDGIEDAAVMGTLAGMAMGGAANILSGRNTGTESQDNQQQSGSPNLPSAPPQLGSSPDNALTGEYIPREDVSQGGNQGRTAFVYDQPSMDADNLLNNNGFDYGSAATGNPVSPDTPPAPNGNYFDGDYGSEAVFDDLLNSVPSASQTPSQQMGINPNDGPMSSAAALAVDSGASPVTPQLGYTPDQSNTQADNAGESISQQYDLNAVDAMGGEIETDTAQTVQPILGQDGKNKWFGTQDKAQAFIDKKKLGNDYQVVQDGKRFEIQPKKLQSASQNVDTLPKIESSNQDDVPNPYNENKLRAQVRDLNLQASKEAQASNAEDSKYIANLGNTASARSNEKVKQQLPDLYKRAEELAKTAEITSAGRRGNTHFSSLSFKGDSSFVSGDAWPKRPTKDEVLQQAIWHLSQDDKNGTPKNVQSALQLTELEKQFKNEKSVPKKAQIRKQIIELQNGLTEQAQSSVSLNQPQKTTVENLTGEFKKIEESTTRINAVRQRMREANPEIFTAENDRVRETHGLTNARVTSIANEIETSGNYELSDREYEKIKNNPNYKIDYDARNFMGKVTAVKDPHSGEWVGNNEQSDLDNAAHEAATSVHNDLPEPTQAQIEAGNYKKGHIKVHGLDIAVENPRGSERRGTDPDGNEWSHNMSDHYGYIKRTTGADQEHIDTYVGKNPKSENVFIVDQIDQGSGGFDEHKVMLGFDSQEEAITAYKSNFDKGWKVGPVTQMSKDQFKDWLKNSDTSKPVAESGQKTEPQHPVNKWQEEMNKALAKADPEHPLFKKLQASAKNGLRSVSDRAVALRQAREIEKKAEAQEQKYQPEKPKAKAEPSKNTLVSDDRAAELRARLKAKLSQLNSGIDPEIMAIGAELAVYHIERGARKFAALAKNIANDLDVSVEKIRPYLRSWYNGARDMMEDMGADIQGMDSAETVRAELANLDNPQQQSTTDGTLTNEGTMTGKTETVVTPAGREFEVRHKVVEASDLITSNLDSGAINAEYPQALQPRDRTTLKSITQVNDIANKLNPKLLGDSASSTNGAPIVSPGNEVESGNGRTLAIRKAYQIGKADAYKAWLAEQGYDVDNMQQPVLVRERITPMNMAERVAYTTESNERDTLDMSPSEQAMSDAPKVMDILHLVQGGSFNNTANRDFVNAFLTGVASKNERGTMLDKDGVSLTQDGYRRIESALLAAAFNDAQIISQVIESKDSDIKAIGNALIEAAPQWAQVRKGVQEGILVEGVNVEANLVEAVHLVRKARQQNLSLSEMLNQDDIFNGSIDQVTKDFVSIFYRGDKLEKARSSQKVAEALKSYAQLAMTAKATPNLFGDAPLSNEQILGQVHDRLKQGEAEKQQDIFSSQGNDDTGNGKPSETGQGPASSQSNAATSKSNTAVTRPTVERPKNDTTLVQDWGVQYVDGWATNSEHAGKIYTDNGVKDGVKAAFLKDSKKYLEAVQKNLEGIGYELHLNKKGKPEKVSVNESGVAGSGEVSLYIREPVAGTNVYVSIGDGRPGSHPQRIGIMYRATMKESDKQASGFGIENSGNQYAGANTSAFELAQMIDDMVTALVKRNQNKENSNEQSASNASNPQGASTVRGGRGRNSQSDDTQANNTNVETGVSAGSGTANQNQTAGRSRIRGTGANVENNAGASGRGMESSRRENSSRTGQLPADQPTRLESPAAASTATDFYMADPELIIGGTQVKRFDKNKAALELLEELTNEGRQATTEEQAILAGYTGWGSFGQDLFQGTWDKPVFKDESVWKERNLWLREKLGKEAWESAKDSTINAHFTDPYTVAAMWSMAEKMGFTGGRVLEPAIGTGNFISLMPMHLKQRSQVTGIDLDITTAAIAKQLFPESNVQNMPYQKSKTPDNFYDLVISNVPFADIKIADRRYNQFNPNLHDYYFLKMLDQVRPGGIVMAITSSGTMDKQSEVIRRELAKKAELITSVRLPSGAFQEYAGTAVVTDIIVLRKRAEPLAMTPEVNWIGLSEVKTSSKPVKVNNFYAENLRNVLGDIDYGSGTTRFGAGMIVHRPHDLKQRLEKAANFVPENALLPRHSEDHLTYYANKSGERTNTLTISDGELMFVYGDQMVKATDLAEYKLKSDKETAKRKKSIEDLIAIRKAYTDLTDAERIEQDNVEQLRKTLNKLYQAYTKEHGPLADSFGLKYFRKLDDAYYYSLAALEVNGKPAEILKRSVVRGADTLKNPTVSDAFVMERNRSAAPSLANIAKLANVSEDQARAELLEKGAVYVLPNGDIMPSDMYLSGNVRQKLEEAQNAVAEGNTDLQRNVDALKEIIPEDIPYFNIEAKMGATWVPLSDYEKYIAHMLGMTDSNGITVTFPSGKWKVKLDPIAARRTEATTNYGSKYKSFQTVVSAALSNQTITVKYKNADGSESVDVQATEEVNEKISKIKEDFATWLWSDPERRVQLEKEYNHTFNAWATPKYDGSFMSMQGMALSLGNGPFNLRQHQQNAIWRAIVNRRSINAHEVGTGKTFTMGGIAIESRRYGIAKKPLILAHNANSAAVAKEIQMMYPSARVLFISELGKAVRQIRMRQIANDDWDVVVMPHSMIDKLTLSEETLMAMAADDIAALETELEEALAEEGGGTLEEVLAMDSETVNKKMGFKNPTAKQLAKQRLKLLEDIQKQAMDSSKADAVNFEELGVDMIMVDEVHEFKKPSIATRMNMKGLNTSSNKRSVNLQLLTRYVRRMNNGGNVHTFTGTPITNTLTEIYHQMRYVMEEEMQKLNVAAWDGWFGSFATDITDIELSATGEYQLVTRLAGFVNVPELRKMIGQFMDIVFANDMPEMQPRKTKSGKILSDESLTEAEKAELLNGRTEDAKDRPYKKVINVTTEMSPKQEQTLAEIQSLAKEWEQATGKEKRQWMRDGDPRAPLSISTAAKKASYDARIGDPEYIGQEGKTEDFEMSKASQVVKNVMEVYHSHPLASQVIFADTGYNTTTERSTGQKDANGKTIRERVKVFSPIKDIVERLVQSGIPREQIAIVDGSVKAEARKAIADKVNTGEIRVVIGLTQTLGVGVNMQRNLRAMHHLDAPWMPGELEQRNGRGLRQGNQWNTVLEYRYITDKLDGKSWQVLAIKDRFINAFMKADGNVRSIEGDAAADNGEDNAGDIMSSFSEASGDPRVLQRIKMKEKLEKLQRKERLHTQGIADMKRTISNTQRRIARFDEQIAEYENNAVLDRIQTLMQSQSENFSVEVDGTKYDKHKEASEAIQQFIVDHVRTGSPRITLGKYGNITMSVEWDSLQPQATLSMKIGPIEFKGNTLRGIEGKLRGAAQDVKALEDAKVSAQDTINSLSKAVEQPFGQSDQLARTQKQLENIEQDLESNPVAPPIWLRRGAPIDSEVYYKGKLFIVSGHRYTNDGWFVSADDAKGTIEIPYLEATDSVGMPIYEEREFEAPNINDKTKADNDVKNEINDYSRDKLKPDNERRGTSPLSTSFLPLSKNRADRLVVDILSRISKGDTPNKSKSGISGIVQPKFPFVVVESFEALPKTIQQENYYQGEQGETKRYDVMAVWHKGTLYINAGDIRGNHNTQQTTYEAYEEVLIHEVVGHFGVQQLFGQEYKTKFQQLFNALGGIEGIRKIAKDNGVDMNQFDNAYIKPFKKGVEEGYYDPLDAQQATVSELFAFVAQNAKSRPFVRQKLKEVIGYIRQWFRDRGFDKFLSRYNDADLMMFLSEARKAVVDRSYFGKYKNQEFSSKNDSDTPLYSRSTKSNSGSTTQQVREVLIDRFGKETIDELERQGKLEIIQDYSIEGVEGFYHNGKAVLVASNLTNQSVIPTFLHELGGHAGFQNMMNQKQYNELMNQFNKLVEQGNPVAMAAKLLAEREQGSERQQLEYLPYLLTLSSTMEQRNVIQRNALQKLINNIVTYVKATLFDNFGINLNLNPNDMVALAERMIEKSSYNAENVSPLYSRQFFDNTINNLSESIKQLSTKSIKDKTGYKFTDWLGIGLSALGRRQLTEIYSKILPQLNKYNELAAQMDADKNDAGAEADSIVREWANLKDENQLAELMHDATLAKIDPTKPYVKGDSVSRYKQLRDDYNSLSPEAQAMYLKARDAYKKHYAKVHQAIKERILRSELSSQKKADLLKQMDDNFFGYVKGVYFPLARFGKYVVVMRNQNGEVESVSRAETMGEAQSLRSELMQKYPHYKIDRVVLDKEFNASRDAVGRGFMTNLFAEVDNLGLSTAEQAEFEDTLSQLYLSSMPDLSWAKHGIHRKGTAGFSQDARRAFAQNMFHGAGYLAKLRYGDQLAQQLDDMQKYASEQSKLNDSYDQPTAQRVIDEMNKRHDNLMNPKGHPLSSALTSLGFIYYLGLSPAAAMVNLSQTALVAYPIMGAKWGFDKAANELLKASNDFRKGVEFHKVKWEGSKTDLYKTISSDISKFLSKDEKQAYEDAVARGVIDVTQAHDLAGIAQGEDSGIMWKTRPIMRAASVMFHSAERFNREVTFIAAYRLARQSGEKHDSAFDQAVDATYKGHFDYSSGNRPRIMQGNVAKVLLLFKQFGQNMVYTLARQTYQSIKGETEAERKEARKSLAAILAMHATFAGTLGLPMVGMLLSVASWMGGDDDDPWDAEVALRNYLAEAFGPTISTLLMKGAPRAFTPFDMSGRVGINNMLLPDVQEGLEGKRWAESAMAGALGPVAGIGTNLVKGGQDITEGQTLRGIETMLPVFLKNFAKTYRYADEGVQDKTGVSIMDEVSSMDLLVQGMGFSPSDVRTANEGKTAIYQLNRKLNERRSRLMTLWSRAKMMDDQQEMDEIWEEIQGFNDKNPSRRITRMNLNQSYRNRQRRIDRAEDGIYLSRNRQDAREAGYFAFGE</sequence>
<dbReference type="SMART" id="SM00487">
    <property type="entry name" value="DEXDc"/>
    <property type="match status" value="1"/>
</dbReference>
<dbReference type="Gene3D" id="3.40.50.150">
    <property type="entry name" value="Vaccinia Virus protein VP39"/>
    <property type="match status" value="1"/>
</dbReference>
<dbReference type="Pfam" id="PF18823">
    <property type="entry name" value="InPase"/>
    <property type="match status" value="1"/>
</dbReference>
<dbReference type="Proteomes" id="UP001164064">
    <property type="component" value="Chromosome"/>
</dbReference>
<feature type="region of interest" description="Disordered" evidence="2">
    <location>
        <begin position="1"/>
        <end position="25"/>
    </location>
</feature>